<reference evidence="1" key="1">
    <citation type="submission" date="2018-11" db="EMBL/GenBank/DDBJ databases">
        <authorList>
            <person name="Grassa J C."/>
        </authorList>
    </citation>
    <scope>NUCLEOTIDE SEQUENCE [LARGE SCALE GENOMIC DNA]</scope>
</reference>
<sequence length="85" mass="9855">MSNLSRFRYLNFMVQSGVLPRVVISTHYHLGSTIYQLGRALSLYTFTLLLQQMLQCQATHCLNLVFFGDLIWLKNLGEERSEETV</sequence>
<evidence type="ECO:0000313" key="2">
    <source>
        <dbReference type="Proteomes" id="UP000596661"/>
    </source>
</evidence>
<keyword evidence="2" id="KW-1185">Reference proteome</keyword>
<accession>A0A803R6J8</accession>
<dbReference type="EMBL" id="UZAU01000549">
    <property type="status" value="NOT_ANNOTATED_CDS"/>
    <property type="molecule type" value="Genomic_DNA"/>
</dbReference>
<organism evidence="1 2">
    <name type="scientific">Cannabis sativa</name>
    <name type="common">Hemp</name>
    <name type="synonym">Marijuana</name>
    <dbReference type="NCBI Taxonomy" id="3483"/>
    <lineage>
        <taxon>Eukaryota</taxon>
        <taxon>Viridiplantae</taxon>
        <taxon>Streptophyta</taxon>
        <taxon>Embryophyta</taxon>
        <taxon>Tracheophyta</taxon>
        <taxon>Spermatophyta</taxon>
        <taxon>Magnoliopsida</taxon>
        <taxon>eudicotyledons</taxon>
        <taxon>Gunneridae</taxon>
        <taxon>Pentapetalae</taxon>
        <taxon>rosids</taxon>
        <taxon>fabids</taxon>
        <taxon>Rosales</taxon>
        <taxon>Cannabaceae</taxon>
        <taxon>Cannabis</taxon>
    </lineage>
</organism>
<reference evidence="1" key="2">
    <citation type="submission" date="2021-03" db="UniProtKB">
        <authorList>
            <consortium name="EnsemblPlants"/>
        </authorList>
    </citation>
    <scope>IDENTIFICATION</scope>
</reference>
<evidence type="ECO:0000313" key="1">
    <source>
        <dbReference type="EnsemblPlants" id="cds.novel_model_5682_5bd9a17a"/>
    </source>
</evidence>
<dbReference type="Gramene" id="novel_model_5682_5bd9a17a">
    <property type="protein sequence ID" value="cds.novel_model_5682_5bd9a17a"/>
    <property type="gene ID" value="novel_gene_2918_5bd9a17a"/>
</dbReference>
<protein>
    <submittedName>
        <fullName evidence="1">Uncharacterized protein</fullName>
    </submittedName>
</protein>
<dbReference type="AlphaFoldDB" id="A0A803R6J8"/>
<name>A0A803R6J8_CANSA</name>
<dbReference type="EnsemblPlants" id="novel_model_5682_5bd9a17a">
    <property type="protein sequence ID" value="cds.novel_model_5682_5bd9a17a"/>
    <property type="gene ID" value="novel_gene_2918_5bd9a17a"/>
</dbReference>
<proteinExistence type="predicted"/>
<dbReference type="Proteomes" id="UP000596661">
    <property type="component" value="Chromosome 5"/>
</dbReference>